<dbReference type="FunFam" id="3.40.50.150:FF:000055">
    <property type="entry name" value="5-methylcytosine rRNA methyltransferase NSUN4"/>
    <property type="match status" value="1"/>
</dbReference>
<dbReference type="AlphaFoldDB" id="A0A7R9LS28"/>
<evidence type="ECO:0000256" key="10">
    <source>
        <dbReference type="ARBA" id="ARBA00049302"/>
    </source>
</evidence>
<dbReference type="Pfam" id="PF01189">
    <property type="entry name" value="Methyltr_RsmB-F"/>
    <property type="match status" value="1"/>
</dbReference>
<keyword evidence="8" id="KW-0496">Mitochondrion</keyword>
<dbReference type="InterPro" id="IPR023267">
    <property type="entry name" value="RCMT"/>
</dbReference>
<evidence type="ECO:0000256" key="7">
    <source>
        <dbReference type="ARBA" id="ARBA00022946"/>
    </source>
</evidence>
<dbReference type="Gene3D" id="6.20.240.40">
    <property type="match status" value="1"/>
</dbReference>
<dbReference type="EMBL" id="CAJPVJ010002542">
    <property type="protein sequence ID" value="CAG2166415.1"/>
    <property type="molecule type" value="Genomic_DNA"/>
</dbReference>
<feature type="binding site" evidence="11">
    <location>
        <position position="365"/>
    </location>
    <ligand>
        <name>S-adenosyl-L-methionine</name>
        <dbReference type="ChEBI" id="CHEBI:59789"/>
    </ligand>
</feature>
<comment type="subcellular location">
    <subcellularLocation>
        <location evidence="1">Mitochondrion</location>
    </subcellularLocation>
</comment>
<feature type="domain" description="SAM-dependent MTase RsmB/NOP-type" evidence="12">
    <location>
        <begin position="201"/>
        <end position="493"/>
    </location>
</feature>
<comment type="catalytic activity">
    <reaction evidence="10">
        <text>a cytidine in rRNA + S-adenosyl-L-methionine = a 5-methylcytidine in rRNA + S-adenosyl-L-homocysteine + H(+)</text>
        <dbReference type="Rhea" id="RHEA:61484"/>
        <dbReference type="Rhea" id="RHEA-COMP:15836"/>
        <dbReference type="Rhea" id="RHEA-COMP:15837"/>
        <dbReference type="ChEBI" id="CHEBI:15378"/>
        <dbReference type="ChEBI" id="CHEBI:57856"/>
        <dbReference type="ChEBI" id="CHEBI:59789"/>
        <dbReference type="ChEBI" id="CHEBI:74483"/>
        <dbReference type="ChEBI" id="CHEBI:82748"/>
    </reaction>
</comment>
<keyword evidence="7" id="KW-0809">Transit peptide</keyword>
<dbReference type="Proteomes" id="UP000728032">
    <property type="component" value="Unassembled WGS sequence"/>
</dbReference>
<dbReference type="InterPro" id="IPR029063">
    <property type="entry name" value="SAM-dependent_MTases_sf"/>
</dbReference>
<evidence type="ECO:0000256" key="1">
    <source>
        <dbReference type="ARBA" id="ARBA00004173"/>
    </source>
</evidence>
<keyword evidence="3 11" id="KW-0489">Methyltransferase</keyword>
<dbReference type="PROSITE" id="PS51686">
    <property type="entry name" value="SAM_MT_RSMB_NOP"/>
    <property type="match status" value="1"/>
</dbReference>
<evidence type="ECO:0000313" key="14">
    <source>
        <dbReference type="Proteomes" id="UP000728032"/>
    </source>
</evidence>
<dbReference type="GO" id="GO:0005762">
    <property type="term" value="C:mitochondrial large ribosomal subunit"/>
    <property type="evidence" value="ECO:0007669"/>
    <property type="project" value="TreeGrafter"/>
</dbReference>
<feature type="binding site" evidence="11">
    <location>
        <begin position="293"/>
        <end position="299"/>
    </location>
    <ligand>
        <name>S-adenosyl-L-methionine</name>
        <dbReference type="ChEBI" id="CHEBI:59789"/>
    </ligand>
</feature>
<dbReference type="InterPro" id="IPR049560">
    <property type="entry name" value="MeTrfase_RsmB-F_NOP2_cat"/>
</dbReference>
<dbReference type="OrthoDB" id="8020218at2759"/>
<dbReference type="PANTHER" id="PTHR22808">
    <property type="entry name" value="NCL1 YEAST -RELATED NOL1/NOP2/FMU SUN DOMAIN-CONTAINING"/>
    <property type="match status" value="1"/>
</dbReference>
<evidence type="ECO:0000256" key="5">
    <source>
        <dbReference type="ARBA" id="ARBA00022691"/>
    </source>
</evidence>
<evidence type="ECO:0000256" key="6">
    <source>
        <dbReference type="ARBA" id="ARBA00022884"/>
    </source>
</evidence>
<dbReference type="GO" id="GO:0031167">
    <property type="term" value="P:rRNA methylation"/>
    <property type="evidence" value="ECO:0007669"/>
    <property type="project" value="TreeGrafter"/>
</dbReference>
<keyword evidence="5 11" id="KW-0949">S-adenosyl-L-methionine</keyword>
<evidence type="ECO:0000259" key="12">
    <source>
        <dbReference type="PROSITE" id="PS51686"/>
    </source>
</evidence>
<keyword evidence="4 11" id="KW-0808">Transferase</keyword>
<evidence type="ECO:0000256" key="2">
    <source>
        <dbReference type="ARBA" id="ARBA00022552"/>
    </source>
</evidence>
<evidence type="ECO:0000256" key="3">
    <source>
        <dbReference type="ARBA" id="ARBA00022603"/>
    </source>
</evidence>
<dbReference type="InterPro" id="IPR001678">
    <property type="entry name" value="MeTrfase_RsmB-F_NOP2_dom"/>
</dbReference>
<evidence type="ECO:0000256" key="11">
    <source>
        <dbReference type="PROSITE-ProRule" id="PRU01023"/>
    </source>
</evidence>
<organism evidence="13">
    <name type="scientific">Oppiella nova</name>
    <dbReference type="NCBI Taxonomy" id="334625"/>
    <lineage>
        <taxon>Eukaryota</taxon>
        <taxon>Metazoa</taxon>
        <taxon>Ecdysozoa</taxon>
        <taxon>Arthropoda</taxon>
        <taxon>Chelicerata</taxon>
        <taxon>Arachnida</taxon>
        <taxon>Acari</taxon>
        <taxon>Acariformes</taxon>
        <taxon>Sarcoptiformes</taxon>
        <taxon>Oribatida</taxon>
        <taxon>Brachypylina</taxon>
        <taxon>Oppioidea</taxon>
        <taxon>Oppiidae</taxon>
        <taxon>Oppiella</taxon>
    </lineage>
</organism>
<reference evidence="13" key="1">
    <citation type="submission" date="2020-11" db="EMBL/GenBank/DDBJ databases">
        <authorList>
            <person name="Tran Van P."/>
        </authorList>
    </citation>
    <scope>NUCLEOTIDE SEQUENCE</scope>
</reference>
<dbReference type="EMBL" id="OC917367">
    <property type="protein sequence ID" value="CAD7646849.1"/>
    <property type="molecule type" value="Genomic_DNA"/>
</dbReference>
<dbReference type="GO" id="GO:0008173">
    <property type="term" value="F:RNA methyltransferase activity"/>
    <property type="evidence" value="ECO:0007669"/>
    <property type="project" value="InterPro"/>
</dbReference>
<feature type="active site" description="Nucleophile" evidence="11">
    <location>
        <position position="420"/>
    </location>
</feature>
<evidence type="ECO:0000313" key="13">
    <source>
        <dbReference type="EMBL" id="CAD7646849.1"/>
    </source>
</evidence>
<name>A0A7R9LS28_9ACAR</name>
<evidence type="ECO:0000256" key="8">
    <source>
        <dbReference type="ARBA" id="ARBA00023128"/>
    </source>
</evidence>
<evidence type="ECO:0000256" key="4">
    <source>
        <dbReference type="ARBA" id="ARBA00022679"/>
    </source>
</evidence>
<feature type="binding site" evidence="11">
    <location>
        <position position="316"/>
    </location>
    <ligand>
        <name>S-adenosyl-L-methionine</name>
        <dbReference type="ChEBI" id="CHEBI:59789"/>
    </ligand>
</feature>
<sequence length="494" mass="56665">MSSVLKLSSLLRFTSINGNYCRHLATATGHWAKTRRTLWPKDNALQHFDNFYAKVYGTSWKSIRLGLLSTNKYCAVVNVFADYEDIEIQMRQLGAIDLRQYYERHHKRYQRLKRRMDILAEKKAKRIAQIAHETGVDVSQIDPNSVEVSDVSDRDLGSGFSSMTEAEDVLEMLSQKEDTDDRFINAAKVDVDLNDFVPIDELKYKEEIINETPYYEFYQKEVDIPVEHVEEPKLNIPEILKIYTYPRGDMSNFPAPKRQTKLGVFDYYLMDGASVLPVLALDIQANDKVADYCAAPGGKALLMALTLRPSQLVCNDKSLSRNSRLKNVFSAYIPDVDSVQKTLDFTVEDAKTMIRPDAYDKILIDAICTNDRLSVIENDNNWFKPSRLSERVRLPEEQLQLLYAGLMSVRKGGAVVYSTCSLSPIQNDGVVHMALKRIWEETNHVFVVSDLKEAFRPLRGLYKMYNHFNYGIQVLPYMPSNCGPLYVSKLKRIQ</sequence>
<feature type="binding site" evidence="11">
    <location>
        <position position="344"/>
    </location>
    <ligand>
        <name>S-adenosyl-L-methionine</name>
        <dbReference type="ChEBI" id="CHEBI:59789"/>
    </ligand>
</feature>
<dbReference type="PRINTS" id="PR02008">
    <property type="entry name" value="RCMTFAMILY"/>
</dbReference>
<dbReference type="PANTHER" id="PTHR22808:SF3">
    <property type="entry name" value="5-METHYLCYTOSINE RRNA METHYLTRANSFERASE NSUN4"/>
    <property type="match status" value="1"/>
</dbReference>
<evidence type="ECO:0000256" key="9">
    <source>
        <dbReference type="ARBA" id="ARBA00042050"/>
    </source>
</evidence>
<proteinExistence type="inferred from homology"/>
<dbReference type="Gene3D" id="3.40.50.150">
    <property type="entry name" value="Vaccinia Virus protein VP39"/>
    <property type="match status" value="1"/>
</dbReference>
<dbReference type="SUPFAM" id="SSF53335">
    <property type="entry name" value="S-adenosyl-L-methionine-dependent methyltransferases"/>
    <property type="match status" value="1"/>
</dbReference>
<keyword evidence="14" id="KW-1185">Reference proteome</keyword>
<protein>
    <recommendedName>
        <fullName evidence="9">NOL1/NOP2/Sun domain family member 4</fullName>
    </recommendedName>
</protein>
<dbReference type="GO" id="GO:0003723">
    <property type="term" value="F:RNA binding"/>
    <property type="evidence" value="ECO:0007669"/>
    <property type="project" value="UniProtKB-UniRule"/>
</dbReference>
<comment type="similarity">
    <text evidence="11">Belongs to the class I-like SAM-binding methyltransferase superfamily. RsmB/NOP family.</text>
</comment>
<keyword evidence="2" id="KW-0698">rRNA processing</keyword>
<keyword evidence="6 11" id="KW-0694">RNA-binding</keyword>
<gene>
    <name evidence="13" type="ORF">ONB1V03_LOCUS5938</name>
</gene>
<accession>A0A7R9LS28</accession>